<dbReference type="InterPro" id="IPR013083">
    <property type="entry name" value="Znf_RING/FYVE/PHD"/>
</dbReference>
<evidence type="ECO:0000259" key="2">
    <source>
        <dbReference type="Pfam" id="PF14569"/>
    </source>
</evidence>
<dbReference type="EMBL" id="BKCP01013070">
    <property type="protein sequence ID" value="GER57086.1"/>
    <property type="molecule type" value="Genomic_DNA"/>
</dbReference>
<gene>
    <name evidence="3" type="ORF">STAS_34875</name>
</gene>
<dbReference type="OrthoDB" id="674948at2759"/>
<evidence type="ECO:0000313" key="4">
    <source>
        <dbReference type="Proteomes" id="UP000325081"/>
    </source>
</evidence>
<feature type="region of interest" description="Disordered" evidence="1">
    <location>
        <begin position="25"/>
        <end position="45"/>
    </location>
</feature>
<keyword evidence="4" id="KW-1185">Reference proteome</keyword>
<comment type="caution">
    <text evidence="3">The sequence shown here is derived from an EMBL/GenBank/DDBJ whole genome shotgun (WGS) entry which is preliminary data.</text>
</comment>
<evidence type="ECO:0000256" key="1">
    <source>
        <dbReference type="SAM" id="MobiDB-lite"/>
    </source>
</evidence>
<evidence type="ECO:0000313" key="3">
    <source>
        <dbReference type="EMBL" id="GER57086.1"/>
    </source>
</evidence>
<feature type="compositionally biased region" description="Basic and acidic residues" evidence="1">
    <location>
        <begin position="32"/>
        <end position="45"/>
    </location>
</feature>
<sequence>MDAASLLIVKDFTKQIRVTLIELSQSPSSSSRGDKDSNSDDRSFQDDTISADKHALIIPLFAGRETSAPGDFGQELTSQICQICGDEIEPCYEYERREGNHAYPQGKTRYKCIKGSLGWTRIKTRMSFTILNMSSITAMVTRIEIPINSSKLVIPVDGTYGFRYHESHALIIPLAGRGKRVHPVPYMDSSMALPPWPMDPKKDLTVYGYGTVSWKERMAEWKRKQWDEFDDPDLPK</sequence>
<organism evidence="3 4">
    <name type="scientific">Striga asiatica</name>
    <name type="common">Asiatic witchweed</name>
    <name type="synonym">Buchnera asiatica</name>
    <dbReference type="NCBI Taxonomy" id="4170"/>
    <lineage>
        <taxon>Eukaryota</taxon>
        <taxon>Viridiplantae</taxon>
        <taxon>Streptophyta</taxon>
        <taxon>Embryophyta</taxon>
        <taxon>Tracheophyta</taxon>
        <taxon>Spermatophyta</taxon>
        <taxon>Magnoliopsida</taxon>
        <taxon>eudicotyledons</taxon>
        <taxon>Gunneridae</taxon>
        <taxon>Pentapetalae</taxon>
        <taxon>asterids</taxon>
        <taxon>lamiids</taxon>
        <taxon>Lamiales</taxon>
        <taxon>Orobanchaceae</taxon>
        <taxon>Buchnereae</taxon>
        <taxon>Striga</taxon>
    </lineage>
</organism>
<dbReference type="AlphaFoldDB" id="A0A5A7RIT8"/>
<name>A0A5A7RIT8_STRAF</name>
<reference evidence="4" key="1">
    <citation type="journal article" date="2019" name="Curr. Biol.">
        <title>Genome Sequence of Striga asiatica Provides Insight into the Evolution of Plant Parasitism.</title>
        <authorList>
            <person name="Yoshida S."/>
            <person name="Kim S."/>
            <person name="Wafula E.K."/>
            <person name="Tanskanen J."/>
            <person name="Kim Y.M."/>
            <person name="Honaas L."/>
            <person name="Yang Z."/>
            <person name="Spallek T."/>
            <person name="Conn C.E."/>
            <person name="Ichihashi Y."/>
            <person name="Cheong K."/>
            <person name="Cui S."/>
            <person name="Der J.P."/>
            <person name="Gundlach H."/>
            <person name="Jiao Y."/>
            <person name="Hori C."/>
            <person name="Ishida J.K."/>
            <person name="Kasahara H."/>
            <person name="Kiba T."/>
            <person name="Kim M.S."/>
            <person name="Koo N."/>
            <person name="Laohavisit A."/>
            <person name="Lee Y.H."/>
            <person name="Lumba S."/>
            <person name="McCourt P."/>
            <person name="Mortimer J.C."/>
            <person name="Mutuku J.M."/>
            <person name="Nomura T."/>
            <person name="Sasaki-Sekimoto Y."/>
            <person name="Seto Y."/>
            <person name="Wang Y."/>
            <person name="Wakatake T."/>
            <person name="Sakakibara H."/>
            <person name="Demura T."/>
            <person name="Yamaguchi S."/>
            <person name="Yoneyama K."/>
            <person name="Manabe R.I."/>
            <person name="Nelson D.C."/>
            <person name="Schulman A.H."/>
            <person name="Timko M.P."/>
            <person name="dePamphilis C.W."/>
            <person name="Choi D."/>
            <person name="Shirasu K."/>
        </authorList>
    </citation>
    <scope>NUCLEOTIDE SEQUENCE [LARGE SCALE GENOMIC DNA]</scope>
    <source>
        <strain evidence="4">cv. UVA1</strain>
    </source>
</reference>
<feature type="domain" description="Cellulose synthase RING-type zinc finger" evidence="2">
    <location>
        <begin position="89"/>
        <end position="116"/>
    </location>
</feature>
<proteinExistence type="predicted"/>
<dbReference type="Pfam" id="PF14569">
    <property type="entry name" value="zf-UDP"/>
    <property type="match status" value="1"/>
</dbReference>
<protein>
    <submittedName>
        <fullName evidence="3">Cellulose synthase</fullName>
    </submittedName>
</protein>
<dbReference type="SUPFAM" id="SSF57850">
    <property type="entry name" value="RING/U-box"/>
    <property type="match status" value="1"/>
</dbReference>
<accession>A0A5A7RIT8</accession>
<dbReference type="Proteomes" id="UP000325081">
    <property type="component" value="Unassembled WGS sequence"/>
</dbReference>
<dbReference type="InterPro" id="IPR027934">
    <property type="entry name" value="CES_Znf_RING"/>
</dbReference>
<dbReference type="Gene3D" id="3.30.40.10">
    <property type="entry name" value="Zinc/RING finger domain, C3HC4 (zinc finger)"/>
    <property type="match status" value="1"/>
</dbReference>